<accession>B4LYD7</accession>
<dbReference type="GO" id="GO:0005886">
    <property type="term" value="C:plasma membrane"/>
    <property type="evidence" value="ECO:0007669"/>
    <property type="project" value="TreeGrafter"/>
</dbReference>
<dbReference type="PRINTS" id="PR01078">
    <property type="entry name" value="AMINACHANNEL"/>
</dbReference>
<dbReference type="Gene3D" id="2.60.470.10">
    <property type="entry name" value="Acid-sensing ion channels like domains"/>
    <property type="match status" value="1"/>
</dbReference>
<evidence type="ECO:0000313" key="14">
    <source>
        <dbReference type="EMBL" id="EDW66933.2"/>
    </source>
</evidence>
<comment type="similarity">
    <text evidence="2 12">Belongs to the amiloride-sensitive sodium channel (TC 1.A.6) family.</text>
</comment>
<evidence type="ECO:0000256" key="2">
    <source>
        <dbReference type="ARBA" id="ARBA00007193"/>
    </source>
</evidence>
<dbReference type="Gene3D" id="1.10.287.770">
    <property type="entry name" value="YojJ-like"/>
    <property type="match status" value="1"/>
</dbReference>
<dbReference type="InterPro" id="IPR001873">
    <property type="entry name" value="ENaC"/>
</dbReference>
<name>B4LYD7_DROVI</name>
<dbReference type="InParanoid" id="B4LYD7"/>
<gene>
    <name evidence="14" type="primary">Dvir\GJ23349</name>
    <name evidence="14" type="ORF">Dvir_GJ23349</name>
</gene>
<keyword evidence="8 12" id="KW-0406">Ion transport</keyword>
<dbReference type="KEGG" id="dvi:6630020"/>
<proteinExistence type="inferred from homology"/>
<dbReference type="EMBL" id="CH940650">
    <property type="protein sequence ID" value="EDW66933.2"/>
    <property type="molecule type" value="Genomic_DNA"/>
</dbReference>
<keyword evidence="15" id="KW-1185">Reference proteome</keyword>
<keyword evidence="5 12" id="KW-0812">Transmembrane</keyword>
<keyword evidence="6 13" id="KW-1133">Transmembrane helix</keyword>
<keyword evidence="9 13" id="KW-0472">Membrane</keyword>
<dbReference type="PANTHER" id="PTHR11690:SF157">
    <property type="entry name" value="PICKPOCKET 15"/>
    <property type="match status" value="1"/>
</dbReference>
<dbReference type="eggNOG" id="KOG4294">
    <property type="taxonomic scope" value="Eukaryota"/>
</dbReference>
<dbReference type="Proteomes" id="UP000008792">
    <property type="component" value="Unassembled WGS sequence"/>
</dbReference>
<protein>
    <submittedName>
        <fullName evidence="14">Uncharacterized protein</fullName>
    </submittedName>
</protein>
<evidence type="ECO:0000256" key="9">
    <source>
        <dbReference type="ARBA" id="ARBA00023136"/>
    </source>
</evidence>
<reference evidence="14 15" key="1">
    <citation type="journal article" date="2007" name="Nature">
        <title>Evolution of genes and genomes on the Drosophila phylogeny.</title>
        <authorList>
            <consortium name="Drosophila 12 Genomes Consortium"/>
            <person name="Clark A.G."/>
            <person name="Eisen M.B."/>
            <person name="Smith D.R."/>
            <person name="Bergman C.M."/>
            <person name="Oliver B."/>
            <person name="Markow T.A."/>
            <person name="Kaufman T.C."/>
            <person name="Kellis M."/>
            <person name="Gelbart W."/>
            <person name="Iyer V.N."/>
            <person name="Pollard D.A."/>
            <person name="Sackton T.B."/>
            <person name="Larracuente A.M."/>
            <person name="Singh N.D."/>
            <person name="Abad J.P."/>
            <person name="Abt D.N."/>
            <person name="Adryan B."/>
            <person name="Aguade M."/>
            <person name="Akashi H."/>
            <person name="Anderson W.W."/>
            <person name="Aquadro C.F."/>
            <person name="Ardell D.H."/>
            <person name="Arguello R."/>
            <person name="Artieri C.G."/>
            <person name="Barbash D.A."/>
            <person name="Barker D."/>
            <person name="Barsanti P."/>
            <person name="Batterham P."/>
            <person name="Batzoglou S."/>
            <person name="Begun D."/>
            <person name="Bhutkar A."/>
            <person name="Blanco E."/>
            <person name="Bosak S.A."/>
            <person name="Bradley R.K."/>
            <person name="Brand A.D."/>
            <person name="Brent M.R."/>
            <person name="Brooks A.N."/>
            <person name="Brown R.H."/>
            <person name="Butlin R.K."/>
            <person name="Caggese C."/>
            <person name="Calvi B.R."/>
            <person name="Bernardo de Carvalho A."/>
            <person name="Caspi A."/>
            <person name="Castrezana S."/>
            <person name="Celniker S.E."/>
            <person name="Chang J.L."/>
            <person name="Chapple C."/>
            <person name="Chatterji S."/>
            <person name="Chinwalla A."/>
            <person name="Civetta A."/>
            <person name="Clifton S.W."/>
            <person name="Comeron J.M."/>
            <person name="Costello J.C."/>
            <person name="Coyne J.A."/>
            <person name="Daub J."/>
            <person name="David R.G."/>
            <person name="Delcher A.L."/>
            <person name="Delehaunty K."/>
            <person name="Do C.B."/>
            <person name="Ebling H."/>
            <person name="Edwards K."/>
            <person name="Eickbush T."/>
            <person name="Evans J.D."/>
            <person name="Filipski A."/>
            <person name="Findeiss S."/>
            <person name="Freyhult E."/>
            <person name="Fulton L."/>
            <person name="Fulton R."/>
            <person name="Garcia A.C."/>
            <person name="Gardiner A."/>
            <person name="Garfield D.A."/>
            <person name="Garvin B.E."/>
            <person name="Gibson G."/>
            <person name="Gilbert D."/>
            <person name="Gnerre S."/>
            <person name="Godfrey J."/>
            <person name="Good R."/>
            <person name="Gotea V."/>
            <person name="Gravely B."/>
            <person name="Greenberg A.J."/>
            <person name="Griffiths-Jones S."/>
            <person name="Gross S."/>
            <person name="Guigo R."/>
            <person name="Gustafson E.A."/>
            <person name="Haerty W."/>
            <person name="Hahn M.W."/>
            <person name="Halligan D.L."/>
            <person name="Halpern A.L."/>
            <person name="Halter G.M."/>
            <person name="Han M.V."/>
            <person name="Heger A."/>
            <person name="Hillier L."/>
            <person name="Hinrichs A.S."/>
            <person name="Holmes I."/>
            <person name="Hoskins R.A."/>
            <person name="Hubisz M.J."/>
            <person name="Hultmark D."/>
            <person name="Huntley M.A."/>
            <person name="Jaffe D.B."/>
            <person name="Jagadeeshan S."/>
            <person name="Jeck W.R."/>
            <person name="Johnson J."/>
            <person name="Jones C.D."/>
            <person name="Jordan W.C."/>
            <person name="Karpen G.H."/>
            <person name="Kataoka E."/>
            <person name="Keightley P.D."/>
            <person name="Kheradpour P."/>
            <person name="Kirkness E.F."/>
            <person name="Koerich L.B."/>
            <person name="Kristiansen K."/>
            <person name="Kudrna D."/>
            <person name="Kulathinal R.J."/>
            <person name="Kumar S."/>
            <person name="Kwok R."/>
            <person name="Lander E."/>
            <person name="Langley C.H."/>
            <person name="Lapoint R."/>
            <person name="Lazzaro B.P."/>
            <person name="Lee S.J."/>
            <person name="Levesque L."/>
            <person name="Li R."/>
            <person name="Lin C.F."/>
            <person name="Lin M.F."/>
            <person name="Lindblad-Toh K."/>
            <person name="Llopart A."/>
            <person name="Long M."/>
            <person name="Low L."/>
            <person name="Lozovsky E."/>
            <person name="Lu J."/>
            <person name="Luo M."/>
            <person name="Machado C.A."/>
            <person name="Makalowski W."/>
            <person name="Marzo M."/>
            <person name="Matsuda M."/>
            <person name="Matzkin L."/>
            <person name="McAllister B."/>
            <person name="McBride C.S."/>
            <person name="McKernan B."/>
            <person name="McKernan K."/>
            <person name="Mendez-Lago M."/>
            <person name="Minx P."/>
            <person name="Mollenhauer M.U."/>
            <person name="Montooth K."/>
            <person name="Mount S.M."/>
            <person name="Mu X."/>
            <person name="Myers E."/>
            <person name="Negre B."/>
            <person name="Newfeld S."/>
            <person name="Nielsen R."/>
            <person name="Noor M.A."/>
            <person name="O'Grady P."/>
            <person name="Pachter L."/>
            <person name="Papaceit M."/>
            <person name="Parisi M.J."/>
            <person name="Parisi M."/>
            <person name="Parts L."/>
            <person name="Pedersen J.S."/>
            <person name="Pesole G."/>
            <person name="Phillippy A.M."/>
            <person name="Ponting C.P."/>
            <person name="Pop M."/>
            <person name="Porcelli D."/>
            <person name="Powell J.R."/>
            <person name="Prohaska S."/>
            <person name="Pruitt K."/>
            <person name="Puig M."/>
            <person name="Quesneville H."/>
            <person name="Ram K.R."/>
            <person name="Rand D."/>
            <person name="Rasmussen M.D."/>
            <person name="Reed L.K."/>
            <person name="Reenan R."/>
            <person name="Reily A."/>
            <person name="Remington K.A."/>
            <person name="Rieger T.T."/>
            <person name="Ritchie M.G."/>
            <person name="Robin C."/>
            <person name="Rogers Y.H."/>
            <person name="Rohde C."/>
            <person name="Rozas J."/>
            <person name="Rubenfield M.J."/>
            <person name="Ruiz A."/>
            <person name="Russo S."/>
            <person name="Salzberg S.L."/>
            <person name="Sanchez-Gracia A."/>
            <person name="Saranga D.J."/>
            <person name="Sato H."/>
            <person name="Schaeffer S.W."/>
            <person name="Schatz M.C."/>
            <person name="Schlenke T."/>
            <person name="Schwartz R."/>
            <person name="Segarra C."/>
            <person name="Singh R.S."/>
            <person name="Sirot L."/>
            <person name="Sirota M."/>
            <person name="Sisneros N.B."/>
            <person name="Smith C.D."/>
            <person name="Smith T.F."/>
            <person name="Spieth J."/>
            <person name="Stage D.E."/>
            <person name="Stark A."/>
            <person name="Stephan W."/>
            <person name="Strausberg R.L."/>
            <person name="Strempel S."/>
            <person name="Sturgill D."/>
            <person name="Sutton G."/>
            <person name="Sutton G.G."/>
            <person name="Tao W."/>
            <person name="Teichmann S."/>
            <person name="Tobari Y.N."/>
            <person name="Tomimura Y."/>
            <person name="Tsolas J.M."/>
            <person name="Valente V.L."/>
            <person name="Venter E."/>
            <person name="Venter J.C."/>
            <person name="Vicario S."/>
            <person name="Vieira F.G."/>
            <person name="Vilella A.J."/>
            <person name="Villasante A."/>
            <person name="Walenz B."/>
            <person name="Wang J."/>
            <person name="Wasserman M."/>
            <person name="Watts T."/>
            <person name="Wilson D."/>
            <person name="Wilson R.K."/>
            <person name="Wing R.A."/>
            <person name="Wolfner M.F."/>
            <person name="Wong A."/>
            <person name="Wong G.K."/>
            <person name="Wu C.I."/>
            <person name="Wu G."/>
            <person name="Yamamoto D."/>
            <person name="Yang H.P."/>
            <person name="Yang S.P."/>
            <person name="Yorke J.A."/>
            <person name="Yoshida K."/>
            <person name="Zdobnov E."/>
            <person name="Zhang P."/>
            <person name="Zhang Y."/>
            <person name="Zimin A.V."/>
            <person name="Baldwin J."/>
            <person name="Abdouelleil A."/>
            <person name="Abdulkadir J."/>
            <person name="Abebe A."/>
            <person name="Abera B."/>
            <person name="Abreu J."/>
            <person name="Acer S.C."/>
            <person name="Aftuck L."/>
            <person name="Alexander A."/>
            <person name="An P."/>
            <person name="Anderson E."/>
            <person name="Anderson S."/>
            <person name="Arachi H."/>
            <person name="Azer M."/>
            <person name="Bachantsang P."/>
            <person name="Barry A."/>
            <person name="Bayul T."/>
            <person name="Berlin A."/>
            <person name="Bessette D."/>
            <person name="Bloom T."/>
            <person name="Blye J."/>
            <person name="Boguslavskiy L."/>
            <person name="Bonnet C."/>
            <person name="Boukhgalter B."/>
            <person name="Bourzgui I."/>
            <person name="Brown A."/>
            <person name="Cahill P."/>
            <person name="Channer S."/>
            <person name="Cheshatsang Y."/>
            <person name="Chuda L."/>
            <person name="Citroen M."/>
            <person name="Collymore A."/>
            <person name="Cooke P."/>
            <person name="Costello M."/>
            <person name="D'Aco K."/>
            <person name="Daza R."/>
            <person name="De Haan G."/>
            <person name="DeGray S."/>
            <person name="DeMaso C."/>
            <person name="Dhargay N."/>
            <person name="Dooley K."/>
            <person name="Dooley E."/>
            <person name="Doricent M."/>
            <person name="Dorje P."/>
            <person name="Dorjee K."/>
            <person name="Dupes A."/>
            <person name="Elong R."/>
            <person name="Falk J."/>
            <person name="Farina A."/>
            <person name="Faro S."/>
            <person name="Ferguson D."/>
            <person name="Fisher S."/>
            <person name="Foley C.D."/>
            <person name="Franke A."/>
            <person name="Friedrich D."/>
            <person name="Gadbois L."/>
            <person name="Gearin G."/>
            <person name="Gearin C.R."/>
            <person name="Giannoukos G."/>
            <person name="Goode T."/>
            <person name="Graham J."/>
            <person name="Grandbois E."/>
            <person name="Grewal S."/>
            <person name="Gyaltsen K."/>
            <person name="Hafez N."/>
            <person name="Hagos B."/>
            <person name="Hall J."/>
            <person name="Henson C."/>
            <person name="Hollinger A."/>
            <person name="Honan T."/>
            <person name="Huard M.D."/>
            <person name="Hughes L."/>
            <person name="Hurhula B."/>
            <person name="Husby M.E."/>
            <person name="Kamat A."/>
            <person name="Kanga B."/>
            <person name="Kashin S."/>
            <person name="Khazanovich D."/>
            <person name="Kisner P."/>
            <person name="Lance K."/>
            <person name="Lara M."/>
            <person name="Lee W."/>
            <person name="Lennon N."/>
            <person name="Letendre F."/>
            <person name="LeVine R."/>
            <person name="Lipovsky A."/>
            <person name="Liu X."/>
            <person name="Liu J."/>
            <person name="Liu S."/>
            <person name="Lokyitsang T."/>
            <person name="Lokyitsang Y."/>
            <person name="Lubonja R."/>
            <person name="Lui A."/>
            <person name="MacDonald P."/>
            <person name="Magnisalis V."/>
            <person name="Maru K."/>
            <person name="Matthews C."/>
            <person name="McCusker W."/>
            <person name="McDonough S."/>
            <person name="Mehta T."/>
            <person name="Meldrim J."/>
            <person name="Meneus L."/>
            <person name="Mihai O."/>
            <person name="Mihalev A."/>
            <person name="Mihova T."/>
            <person name="Mittelman R."/>
            <person name="Mlenga V."/>
            <person name="Montmayeur A."/>
            <person name="Mulrain L."/>
            <person name="Navidi A."/>
            <person name="Naylor J."/>
            <person name="Negash T."/>
            <person name="Nguyen T."/>
            <person name="Nguyen N."/>
            <person name="Nicol R."/>
            <person name="Norbu C."/>
            <person name="Norbu N."/>
            <person name="Novod N."/>
            <person name="O'Neill B."/>
            <person name="Osman S."/>
            <person name="Markiewicz E."/>
            <person name="Oyono O.L."/>
            <person name="Patti C."/>
            <person name="Phunkhang P."/>
            <person name="Pierre F."/>
            <person name="Priest M."/>
            <person name="Raghuraman S."/>
            <person name="Rege F."/>
            <person name="Reyes R."/>
            <person name="Rise C."/>
            <person name="Rogov P."/>
            <person name="Ross K."/>
            <person name="Ryan E."/>
            <person name="Settipalli S."/>
            <person name="Shea T."/>
            <person name="Sherpa N."/>
            <person name="Shi L."/>
            <person name="Shih D."/>
            <person name="Sparrow T."/>
            <person name="Spaulding J."/>
            <person name="Stalker J."/>
            <person name="Stange-Thomann N."/>
            <person name="Stavropoulos S."/>
            <person name="Stone C."/>
            <person name="Strader C."/>
            <person name="Tesfaye S."/>
            <person name="Thomson T."/>
            <person name="Thoulutsang Y."/>
            <person name="Thoulutsang D."/>
            <person name="Topham K."/>
            <person name="Topping I."/>
            <person name="Tsamla T."/>
            <person name="Vassiliev H."/>
            <person name="Vo A."/>
            <person name="Wangchuk T."/>
            <person name="Wangdi T."/>
            <person name="Weiand M."/>
            <person name="Wilkinson J."/>
            <person name="Wilson A."/>
            <person name="Yadav S."/>
            <person name="Young G."/>
            <person name="Yu Q."/>
            <person name="Zembek L."/>
            <person name="Zhong D."/>
            <person name="Zimmer A."/>
            <person name="Zwirko Z."/>
            <person name="Jaffe D.B."/>
            <person name="Alvarez P."/>
            <person name="Brockman W."/>
            <person name="Butler J."/>
            <person name="Chin C."/>
            <person name="Gnerre S."/>
            <person name="Grabherr M."/>
            <person name="Kleber M."/>
            <person name="Mauceli E."/>
            <person name="MacCallum I."/>
        </authorList>
    </citation>
    <scope>NUCLEOTIDE SEQUENCE [LARGE SCALE GENOMIC DNA]</scope>
    <source>
        <strain evidence="15">Tucson 15010-1051.87</strain>
    </source>
</reference>
<dbReference type="GO" id="GO:0015280">
    <property type="term" value="F:ligand-gated sodium channel activity"/>
    <property type="evidence" value="ECO:0007669"/>
    <property type="project" value="TreeGrafter"/>
</dbReference>
<dbReference type="OrthoDB" id="5874059at2759"/>
<dbReference type="PANTHER" id="PTHR11690">
    <property type="entry name" value="AMILORIDE-SENSITIVE SODIUM CHANNEL-RELATED"/>
    <property type="match status" value="1"/>
</dbReference>
<evidence type="ECO:0000256" key="8">
    <source>
        <dbReference type="ARBA" id="ARBA00023065"/>
    </source>
</evidence>
<evidence type="ECO:0000256" key="4">
    <source>
        <dbReference type="ARBA" id="ARBA00022461"/>
    </source>
</evidence>
<evidence type="ECO:0000256" key="13">
    <source>
        <dbReference type="SAM" id="Phobius"/>
    </source>
</evidence>
<evidence type="ECO:0000256" key="3">
    <source>
        <dbReference type="ARBA" id="ARBA00022448"/>
    </source>
</evidence>
<dbReference type="AlphaFoldDB" id="B4LYD7"/>
<evidence type="ECO:0000313" key="15">
    <source>
        <dbReference type="Proteomes" id="UP000008792"/>
    </source>
</evidence>
<keyword evidence="7" id="KW-0915">Sodium</keyword>
<feature type="transmembrane region" description="Helical" evidence="13">
    <location>
        <begin position="47"/>
        <end position="64"/>
    </location>
</feature>
<evidence type="ECO:0000256" key="1">
    <source>
        <dbReference type="ARBA" id="ARBA00004141"/>
    </source>
</evidence>
<keyword evidence="3 12" id="KW-0813">Transport</keyword>
<sequence length="478" mass="54590">MKLVKHNQSWSVLGGRFVAFLRDYCQNCSLAGFAYIANHNLHFTERIFWLLCIIASTIGVYNLISQYQRDFTSRAVSIVHESLSPFSMLKFPSISVCEVRYNTDFSKDVEDYIRSLGTDLNGPYNWVVETYISVILFPFQYVTGIFGRCQQFEDCEKCAKCPKKDFRKIATRFGFNCSDLFISCKLSDNTFDCCNYFLPMIMPYGRCFLLNSLQNNKPESKHWLPAILDRGSRPEMKLHLTRAAIISVLNEEDIIAPPLPTVNVVVREGQNKTLQIHKEAMVNDPNMKDIPVAARDCYFPDEVMPWSIYKAYSFSACVSDCLRLYQYELCNCSIYNLAPYEDEHHPDCDFTGYKCLEKLSMITQNIKKLLSGSSSTLHCHCLPSCTEGDLKAIFEDQNSFIANVRDTNVTIVMPVWPTDQYRRQVLRTKLDVVVSIGGILGLFLGASVLSAIEFVYYFTMRAANSALMARKKLVKTNA</sequence>
<evidence type="ECO:0000256" key="10">
    <source>
        <dbReference type="ARBA" id="ARBA00023201"/>
    </source>
</evidence>
<dbReference type="Pfam" id="PF00858">
    <property type="entry name" value="ASC"/>
    <property type="match status" value="1"/>
</dbReference>
<evidence type="ECO:0000256" key="5">
    <source>
        <dbReference type="ARBA" id="ARBA00022692"/>
    </source>
</evidence>
<keyword evidence="4 12" id="KW-0894">Sodium channel</keyword>
<comment type="subcellular location">
    <subcellularLocation>
        <location evidence="1">Membrane</location>
        <topology evidence="1">Multi-pass membrane protein</topology>
    </subcellularLocation>
</comment>
<keyword evidence="10 12" id="KW-0739">Sodium transport</keyword>
<dbReference type="FunCoup" id="B4LYD7">
    <property type="interactions" value="2"/>
</dbReference>
<evidence type="ECO:0000256" key="6">
    <source>
        <dbReference type="ARBA" id="ARBA00022989"/>
    </source>
</evidence>
<evidence type="ECO:0000256" key="12">
    <source>
        <dbReference type="RuleBase" id="RU000679"/>
    </source>
</evidence>
<dbReference type="FunFam" id="1.10.287.770:FF:000012">
    <property type="entry name" value="Pickpocket 10"/>
    <property type="match status" value="1"/>
</dbReference>
<evidence type="ECO:0000256" key="7">
    <source>
        <dbReference type="ARBA" id="ARBA00023053"/>
    </source>
</evidence>
<evidence type="ECO:0000256" key="11">
    <source>
        <dbReference type="ARBA" id="ARBA00023303"/>
    </source>
</evidence>
<organism evidence="14 15">
    <name type="scientific">Drosophila virilis</name>
    <name type="common">Fruit fly</name>
    <dbReference type="NCBI Taxonomy" id="7244"/>
    <lineage>
        <taxon>Eukaryota</taxon>
        <taxon>Metazoa</taxon>
        <taxon>Ecdysozoa</taxon>
        <taxon>Arthropoda</taxon>
        <taxon>Hexapoda</taxon>
        <taxon>Insecta</taxon>
        <taxon>Pterygota</taxon>
        <taxon>Neoptera</taxon>
        <taxon>Endopterygota</taxon>
        <taxon>Diptera</taxon>
        <taxon>Brachycera</taxon>
        <taxon>Muscomorpha</taxon>
        <taxon>Ephydroidea</taxon>
        <taxon>Drosophilidae</taxon>
        <taxon>Drosophila</taxon>
    </lineage>
</organism>
<feature type="transmembrane region" description="Helical" evidence="13">
    <location>
        <begin position="432"/>
        <end position="458"/>
    </location>
</feature>
<dbReference type="HOGENOM" id="CLU_024950_2_0_1"/>
<keyword evidence="11 12" id="KW-0407">Ion channel</keyword>